<comment type="subcellular location">
    <subcellularLocation>
        <location evidence="9">Cytoplasm</location>
    </subcellularLocation>
    <text evidence="9">About half TF is bound to the ribosome near the polypeptide exit tunnel while the other half is free in the cytoplasm.</text>
</comment>
<dbReference type="OrthoDB" id="9767721at2"/>
<keyword evidence="7 9" id="KW-0413">Isomerase</keyword>
<evidence type="ECO:0000256" key="10">
    <source>
        <dbReference type="PROSITE-ProRule" id="PRU00277"/>
    </source>
</evidence>
<evidence type="ECO:0000256" key="9">
    <source>
        <dbReference type="HAMAP-Rule" id="MF_00303"/>
    </source>
</evidence>
<evidence type="ECO:0000256" key="1">
    <source>
        <dbReference type="ARBA" id="ARBA00000971"/>
    </source>
</evidence>
<accession>A0A5K7Z4Y1</accession>
<organism evidence="13 14">
    <name type="scientific">Desulfosarcina widdelii</name>
    <dbReference type="NCBI Taxonomy" id="947919"/>
    <lineage>
        <taxon>Bacteria</taxon>
        <taxon>Pseudomonadati</taxon>
        <taxon>Thermodesulfobacteriota</taxon>
        <taxon>Desulfobacteria</taxon>
        <taxon>Desulfobacterales</taxon>
        <taxon>Desulfosarcinaceae</taxon>
        <taxon>Desulfosarcina</taxon>
    </lineage>
</organism>
<dbReference type="InterPro" id="IPR036611">
    <property type="entry name" value="Trigger_fac_ribosome-bd_sf"/>
</dbReference>
<dbReference type="Gene3D" id="1.10.3120.10">
    <property type="entry name" value="Trigger factor, C-terminal domain"/>
    <property type="match status" value="1"/>
</dbReference>
<evidence type="ECO:0000256" key="6">
    <source>
        <dbReference type="ARBA" id="ARBA00023186"/>
    </source>
</evidence>
<gene>
    <name evidence="9 13" type="primary">tig</name>
    <name evidence="13" type="ORF">DSCW_31920</name>
</gene>
<comment type="domain">
    <text evidence="9">Consists of 3 domains; the N-terminus binds the ribosome, the middle domain has PPIase activity, while the C-terminus has intrinsic chaperone activity on its own.</text>
</comment>
<dbReference type="GO" id="GO:0043335">
    <property type="term" value="P:protein unfolding"/>
    <property type="evidence" value="ECO:0007669"/>
    <property type="project" value="TreeGrafter"/>
</dbReference>
<dbReference type="EC" id="5.2.1.8" evidence="3 9"/>
<evidence type="ECO:0000313" key="14">
    <source>
        <dbReference type="Proteomes" id="UP000427769"/>
    </source>
</evidence>
<dbReference type="GO" id="GO:0005737">
    <property type="term" value="C:cytoplasm"/>
    <property type="evidence" value="ECO:0007669"/>
    <property type="project" value="UniProtKB-SubCell"/>
</dbReference>
<dbReference type="Pfam" id="PF00254">
    <property type="entry name" value="FKBP_C"/>
    <property type="match status" value="1"/>
</dbReference>
<dbReference type="GO" id="GO:0051083">
    <property type="term" value="P:'de novo' cotranslational protein folding"/>
    <property type="evidence" value="ECO:0007669"/>
    <property type="project" value="TreeGrafter"/>
</dbReference>
<evidence type="ECO:0000256" key="5">
    <source>
        <dbReference type="ARBA" id="ARBA00023110"/>
    </source>
</evidence>
<dbReference type="Pfam" id="PF05698">
    <property type="entry name" value="Trigger_C"/>
    <property type="match status" value="1"/>
</dbReference>
<dbReference type="RefSeq" id="WP_155304665.1">
    <property type="nucleotide sequence ID" value="NZ_AP021875.1"/>
</dbReference>
<dbReference type="Gene3D" id="3.10.50.40">
    <property type="match status" value="1"/>
</dbReference>
<keyword evidence="14" id="KW-1185">Reference proteome</keyword>
<dbReference type="GO" id="GO:0044183">
    <property type="term" value="F:protein folding chaperone"/>
    <property type="evidence" value="ECO:0007669"/>
    <property type="project" value="TreeGrafter"/>
</dbReference>
<evidence type="ECO:0000256" key="7">
    <source>
        <dbReference type="ARBA" id="ARBA00023235"/>
    </source>
</evidence>
<evidence type="ECO:0000256" key="2">
    <source>
        <dbReference type="ARBA" id="ARBA00005464"/>
    </source>
</evidence>
<keyword evidence="5 9" id="KW-0697">Rotamase</keyword>
<dbReference type="Proteomes" id="UP000427769">
    <property type="component" value="Chromosome"/>
</dbReference>
<dbReference type="InterPro" id="IPR008881">
    <property type="entry name" value="Trigger_fac_ribosome-bd_bac"/>
</dbReference>
<keyword evidence="6 9" id="KW-0143">Chaperone</keyword>
<dbReference type="SUPFAM" id="SSF102735">
    <property type="entry name" value="Trigger factor ribosome-binding domain"/>
    <property type="match status" value="1"/>
</dbReference>
<comment type="function">
    <text evidence="9">Involved in protein export. Acts as a chaperone by maintaining the newly synthesized protein in an open conformation. Functions as a peptidyl-prolyl cis-trans isomerase.</text>
</comment>
<dbReference type="Pfam" id="PF05697">
    <property type="entry name" value="Trigger_N"/>
    <property type="match status" value="1"/>
</dbReference>
<proteinExistence type="inferred from homology"/>
<reference evidence="13 14" key="1">
    <citation type="submission" date="2019-11" db="EMBL/GenBank/DDBJ databases">
        <title>Comparative genomics of hydrocarbon-degrading Desulfosarcina strains.</title>
        <authorList>
            <person name="Watanabe M."/>
            <person name="Kojima H."/>
            <person name="Fukui M."/>
        </authorList>
    </citation>
    <scope>NUCLEOTIDE SEQUENCE [LARGE SCALE GENOMIC DNA]</scope>
    <source>
        <strain evidence="13 14">PP31</strain>
    </source>
</reference>
<dbReference type="PROSITE" id="PS50059">
    <property type="entry name" value="FKBP_PPIASE"/>
    <property type="match status" value="1"/>
</dbReference>
<dbReference type="HAMAP" id="MF_00303">
    <property type="entry name" value="Trigger_factor_Tig"/>
    <property type="match status" value="1"/>
</dbReference>
<dbReference type="GO" id="GO:0003755">
    <property type="term" value="F:peptidyl-prolyl cis-trans isomerase activity"/>
    <property type="evidence" value="ECO:0007669"/>
    <property type="project" value="UniProtKB-UniRule"/>
</dbReference>
<dbReference type="PANTHER" id="PTHR30560:SF3">
    <property type="entry name" value="TRIGGER FACTOR-LIKE PROTEIN TIG, CHLOROPLASTIC"/>
    <property type="match status" value="1"/>
</dbReference>
<dbReference type="InterPro" id="IPR046357">
    <property type="entry name" value="PPIase_dom_sf"/>
</dbReference>
<dbReference type="SUPFAM" id="SSF54534">
    <property type="entry name" value="FKBP-like"/>
    <property type="match status" value="1"/>
</dbReference>
<protein>
    <recommendedName>
        <fullName evidence="4 9">Trigger factor</fullName>
        <shortName evidence="9">TF</shortName>
        <ecNumber evidence="3 9">5.2.1.8</ecNumber>
    </recommendedName>
    <alternativeName>
        <fullName evidence="8 9">PPIase</fullName>
    </alternativeName>
</protein>
<evidence type="ECO:0000256" key="11">
    <source>
        <dbReference type="RuleBase" id="RU003914"/>
    </source>
</evidence>
<dbReference type="PANTHER" id="PTHR30560">
    <property type="entry name" value="TRIGGER FACTOR CHAPERONE AND PEPTIDYL-PROLYL CIS/TRANS ISOMERASE"/>
    <property type="match status" value="1"/>
</dbReference>
<keyword evidence="9 11" id="KW-0132">Cell division</keyword>
<keyword evidence="9" id="KW-0963">Cytoplasm</keyword>
<evidence type="ECO:0000313" key="13">
    <source>
        <dbReference type="EMBL" id="BBO75775.1"/>
    </source>
</evidence>
<dbReference type="AlphaFoldDB" id="A0A5K7Z4Y1"/>
<dbReference type="PIRSF" id="PIRSF003095">
    <property type="entry name" value="Trigger_factor"/>
    <property type="match status" value="1"/>
</dbReference>
<dbReference type="GO" id="GO:0043022">
    <property type="term" value="F:ribosome binding"/>
    <property type="evidence" value="ECO:0007669"/>
    <property type="project" value="TreeGrafter"/>
</dbReference>
<feature type="domain" description="PPIase FKBP-type" evidence="12">
    <location>
        <begin position="163"/>
        <end position="224"/>
    </location>
</feature>
<dbReference type="InterPro" id="IPR027304">
    <property type="entry name" value="Trigger_fact/SurA_dom_sf"/>
</dbReference>
<dbReference type="Gene3D" id="3.30.70.1050">
    <property type="entry name" value="Trigger factor ribosome-binding domain"/>
    <property type="match status" value="1"/>
</dbReference>
<dbReference type="KEGG" id="dwd:DSCW_31920"/>
<dbReference type="GO" id="GO:0051301">
    <property type="term" value="P:cell division"/>
    <property type="evidence" value="ECO:0007669"/>
    <property type="project" value="UniProtKB-KW"/>
</dbReference>
<dbReference type="InterPro" id="IPR001179">
    <property type="entry name" value="PPIase_FKBP_dom"/>
</dbReference>
<dbReference type="InterPro" id="IPR008880">
    <property type="entry name" value="Trigger_fac_C"/>
</dbReference>
<evidence type="ECO:0000256" key="4">
    <source>
        <dbReference type="ARBA" id="ARBA00016902"/>
    </source>
</evidence>
<dbReference type="InterPro" id="IPR005215">
    <property type="entry name" value="Trig_fac"/>
</dbReference>
<comment type="similarity">
    <text evidence="2 9 11">Belongs to the FKBP-type PPIase family. Tig subfamily.</text>
</comment>
<name>A0A5K7Z4Y1_9BACT</name>
<evidence type="ECO:0000256" key="3">
    <source>
        <dbReference type="ARBA" id="ARBA00013194"/>
    </source>
</evidence>
<dbReference type="NCBIfam" id="TIGR00115">
    <property type="entry name" value="tig"/>
    <property type="match status" value="1"/>
</dbReference>
<evidence type="ECO:0000256" key="8">
    <source>
        <dbReference type="ARBA" id="ARBA00029986"/>
    </source>
</evidence>
<keyword evidence="9 11" id="KW-0131">Cell cycle</keyword>
<dbReference type="GO" id="GO:0015031">
    <property type="term" value="P:protein transport"/>
    <property type="evidence" value="ECO:0007669"/>
    <property type="project" value="UniProtKB-UniRule"/>
</dbReference>
<evidence type="ECO:0000259" key="12">
    <source>
        <dbReference type="PROSITE" id="PS50059"/>
    </source>
</evidence>
<comment type="catalytic activity">
    <reaction evidence="1 9 10">
        <text>[protein]-peptidylproline (omega=180) = [protein]-peptidylproline (omega=0)</text>
        <dbReference type="Rhea" id="RHEA:16237"/>
        <dbReference type="Rhea" id="RHEA-COMP:10747"/>
        <dbReference type="Rhea" id="RHEA-COMP:10748"/>
        <dbReference type="ChEBI" id="CHEBI:83833"/>
        <dbReference type="ChEBI" id="CHEBI:83834"/>
        <dbReference type="EC" id="5.2.1.8"/>
    </reaction>
</comment>
<dbReference type="SUPFAM" id="SSF109998">
    <property type="entry name" value="Triger factor/SurA peptide-binding domain-like"/>
    <property type="match status" value="1"/>
</dbReference>
<sequence length="440" mass="50311">MKVTVEDRSSVKKVMHIEIPEADVTRALDDAYKTLKKTAKVKGFRPGKTPRNVLERLYKKDVHADVTGELIQKAYVDALKETELKVVGSPTVDPPELDPKSAYQFDAEVEVHPEIADIDFTGLTLKRTNYAASEEEVDVQIKMMQKNLAKREPIDEARAAQEGDFVQVDYEGFKDGKPFEETKKTENFVFKLGDGHISEDMDKGVVGMNPGDEKEITVVFPEDYFNKKLAGHTVDFKVKLNEIRKEVLPEIDDEMAKQLGPFTTIDEVKEKIRENLTQGYEKRKEQEINEQIFSQILEKVEFEVPDVMVEYELNSIISDAERSFSYHNKTFEEAGISKESLAEKYRDTAEKQVRRQLILGKIIDQEKMELADEDLEKGYEEMAATYNQPVDVIKGIYGNSGDKLELFKHALLEKQAIKLIMERNEIETVEPEKEAPEASE</sequence>
<dbReference type="InterPro" id="IPR037041">
    <property type="entry name" value="Trigger_fac_C_sf"/>
</dbReference>
<dbReference type="EMBL" id="AP021875">
    <property type="protein sequence ID" value="BBO75775.1"/>
    <property type="molecule type" value="Genomic_DNA"/>
</dbReference>